<keyword evidence="10" id="KW-1185">Reference proteome</keyword>
<dbReference type="PANTHER" id="PTHR32322">
    <property type="entry name" value="INNER MEMBRANE TRANSPORTER"/>
    <property type="match status" value="1"/>
</dbReference>
<evidence type="ECO:0000256" key="5">
    <source>
        <dbReference type="ARBA" id="ARBA00022989"/>
    </source>
</evidence>
<dbReference type="Proteomes" id="UP001239167">
    <property type="component" value="Unassembled WGS sequence"/>
</dbReference>
<protein>
    <submittedName>
        <fullName evidence="9">Drug/metabolite transporter (DMT)-like permease</fullName>
    </submittedName>
</protein>
<name>A0ABT9YAE4_9FIRM</name>
<dbReference type="EMBL" id="JAUSUE010000022">
    <property type="protein sequence ID" value="MDQ0204815.1"/>
    <property type="molecule type" value="Genomic_DNA"/>
</dbReference>
<evidence type="ECO:0000259" key="8">
    <source>
        <dbReference type="Pfam" id="PF00892"/>
    </source>
</evidence>
<keyword evidence="6 7" id="KW-0472">Membrane</keyword>
<evidence type="ECO:0000313" key="9">
    <source>
        <dbReference type="EMBL" id="MDQ0204815.1"/>
    </source>
</evidence>
<feature type="transmembrane region" description="Helical" evidence="7">
    <location>
        <begin position="184"/>
        <end position="206"/>
    </location>
</feature>
<feature type="transmembrane region" description="Helical" evidence="7">
    <location>
        <begin position="7"/>
        <end position="31"/>
    </location>
</feature>
<keyword evidence="4 7" id="KW-0812">Transmembrane</keyword>
<dbReference type="RefSeq" id="WP_196605135.1">
    <property type="nucleotide sequence ID" value="NZ_CP116940.1"/>
</dbReference>
<feature type="transmembrane region" description="Helical" evidence="7">
    <location>
        <begin position="123"/>
        <end position="141"/>
    </location>
</feature>
<evidence type="ECO:0000256" key="2">
    <source>
        <dbReference type="ARBA" id="ARBA00007362"/>
    </source>
</evidence>
<evidence type="ECO:0000256" key="7">
    <source>
        <dbReference type="SAM" id="Phobius"/>
    </source>
</evidence>
<evidence type="ECO:0000256" key="6">
    <source>
        <dbReference type="ARBA" id="ARBA00023136"/>
    </source>
</evidence>
<feature type="transmembrane region" description="Helical" evidence="7">
    <location>
        <begin position="37"/>
        <end position="56"/>
    </location>
</feature>
<dbReference type="PANTHER" id="PTHR32322:SF18">
    <property type="entry name" value="S-ADENOSYLMETHIONINE_S-ADENOSYLHOMOCYSTEINE TRANSPORTER"/>
    <property type="match status" value="1"/>
</dbReference>
<sequence>MTNIGKILPLISATFFWGIQPIALKMLLLQYSTSTIILFRSAAMLLFYFALIKVKNMNLWPALSKKEWSILILMGLTGTTICSISQYEGLRYAPVFHCVLFSAAVPAITAFLARIFLKDQLSLLQWGGILLSFFGVIFMLTKGNIGNIWYESLNIGDLLFFINEVSWSVYIIASRYVLKNLPPLQVTALASFTGIGTFIPYILSIGNLSWTVPNMTSVLSYIFVVIFGGVLAMLAWNKGIELIGVKGAVFNNVTPFTGLIFGNLILGEVISSSDIIGLAAVICGIYILIWQK</sequence>
<keyword evidence="5 7" id="KW-1133">Transmembrane helix</keyword>
<evidence type="ECO:0000256" key="3">
    <source>
        <dbReference type="ARBA" id="ARBA00022475"/>
    </source>
</evidence>
<dbReference type="Pfam" id="PF00892">
    <property type="entry name" value="EamA"/>
    <property type="match status" value="2"/>
</dbReference>
<feature type="domain" description="EamA" evidence="8">
    <location>
        <begin position="8"/>
        <end position="140"/>
    </location>
</feature>
<feature type="transmembrane region" description="Helical" evidence="7">
    <location>
        <begin position="218"/>
        <end position="236"/>
    </location>
</feature>
<evidence type="ECO:0000256" key="4">
    <source>
        <dbReference type="ARBA" id="ARBA00022692"/>
    </source>
</evidence>
<proteinExistence type="inferred from homology"/>
<organism evidence="9 10">
    <name type="scientific">Pectinatus haikarae</name>
    <dbReference type="NCBI Taxonomy" id="349096"/>
    <lineage>
        <taxon>Bacteria</taxon>
        <taxon>Bacillati</taxon>
        <taxon>Bacillota</taxon>
        <taxon>Negativicutes</taxon>
        <taxon>Selenomonadales</taxon>
        <taxon>Selenomonadaceae</taxon>
        <taxon>Pectinatus</taxon>
    </lineage>
</organism>
<comment type="subcellular location">
    <subcellularLocation>
        <location evidence="1">Cell membrane</location>
        <topology evidence="1">Multi-pass membrane protein</topology>
    </subcellularLocation>
</comment>
<reference evidence="9 10" key="1">
    <citation type="submission" date="2023-07" db="EMBL/GenBank/DDBJ databases">
        <title>Genomic Encyclopedia of Type Strains, Phase IV (KMG-IV): sequencing the most valuable type-strain genomes for metagenomic binning, comparative biology and taxonomic classification.</title>
        <authorList>
            <person name="Goeker M."/>
        </authorList>
    </citation>
    <scope>NUCLEOTIDE SEQUENCE [LARGE SCALE GENOMIC DNA]</scope>
    <source>
        <strain evidence="9 10">DSM 16980</strain>
    </source>
</reference>
<evidence type="ECO:0000313" key="10">
    <source>
        <dbReference type="Proteomes" id="UP001239167"/>
    </source>
</evidence>
<dbReference type="InterPro" id="IPR000620">
    <property type="entry name" value="EamA_dom"/>
</dbReference>
<dbReference type="SUPFAM" id="SSF103481">
    <property type="entry name" value="Multidrug resistance efflux transporter EmrE"/>
    <property type="match status" value="2"/>
</dbReference>
<feature type="transmembrane region" description="Helical" evidence="7">
    <location>
        <begin position="68"/>
        <end position="87"/>
    </location>
</feature>
<gene>
    <name evidence="9" type="ORF">J2S01_002549</name>
</gene>
<feature type="transmembrane region" description="Helical" evidence="7">
    <location>
        <begin position="153"/>
        <end position="172"/>
    </location>
</feature>
<evidence type="ECO:0000256" key="1">
    <source>
        <dbReference type="ARBA" id="ARBA00004651"/>
    </source>
</evidence>
<keyword evidence="3" id="KW-1003">Cell membrane</keyword>
<feature type="transmembrane region" description="Helical" evidence="7">
    <location>
        <begin position="93"/>
        <end position="116"/>
    </location>
</feature>
<comment type="similarity">
    <text evidence="2">Belongs to the EamA transporter family.</text>
</comment>
<accession>A0ABT9YAE4</accession>
<comment type="caution">
    <text evidence="9">The sequence shown here is derived from an EMBL/GenBank/DDBJ whole genome shotgun (WGS) entry which is preliminary data.</text>
</comment>
<dbReference type="InterPro" id="IPR037185">
    <property type="entry name" value="EmrE-like"/>
</dbReference>
<dbReference type="InterPro" id="IPR050638">
    <property type="entry name" value="AA-Vitamin_Transporters"/>
</dbReference>
<feature type="domain" description="EamA" evidence="8">
    <location>
        <begin position="155"/>
        <end position="289"/>
    </location>
</feature>
<feature type="transmembrane region" description="Helical" evidence="7">
    <location>
        <begin position="272"/>
        <end position="290"/>
    </location>
</feature>